<protein>
    <submittedName>
        <fullName evidence="1">Uncharacterized protein</fullName>
    </submittedName>
</protein>
<reference evidence="1" key="1">
    <citation type="journal article" date="2014" name="Front. Microbiol.">
        <title>High frequency of phylogenetically diverse reductive dehalogenase-homologous genes in deep subseafloor sedimentary metagenomes.</title>
        <authorList>
            <person name="Kawai M."/>
            <person name="Futagami T."/>
            <person name="Toyoda A."/>
            <person name="Takaki Y."/>
            <person name="Nishi S."/>
            <person name="Hori S."/>
            <person name="Arai W."/>
            <person name="Tsubouchi T."/>
            <person name="Morono Y."/>
            <person name="Uchiyama I."/>
            <person name="Ito T."/>
            <person name="Fujiyama A."/>
            <person name="Inagaki F."/>
            <person name="Takami H."/>
        </authorList>
    </citation>
    <scope>NUCLEOTIDE SEQUENCE</scope>
    <source>
        <strain evidence="1">Expedition CK06-06</strain>
    </source>
</reference>
<gene>
    <name evidence="1" type="ORF">S03H2_05134</name>
</gene>
<accession>X1DVH0</accession>
<comment type="caution">
    <text evidence="1">The sequence shown here is derived from an EMBL/GenBank/DDBJ whole genome shotgun (WGS) entry which is preliminary data.</text>
</comment>
<dbReference type="AlphaFoldDB" id="X1DVH0"/>
<dbReference type="EMBL" id="BARU01002108">
    <property type="protein sequence ID" value="GAH24237.1"/>
    <property type="molecule type" value="Genomic_DNA"/>
</dbReference>
<evidence type="ECO:0000313" key="1">
    <source>
        <dbReference type="EMBL" id="GAH24237.1"/>
    </source>
</evidence>
<proteinExistence type="predicted"/>
<name>X1DVH0_9ZZZZ</name>
<organism evidence="1">
    <name type="scientific">marine sediment metagenome</name>
    <dbReference type="NCBI Taxonomy" id="412755"/>
    <lineage>
        <taxon>unclassified sequences</taxon>
        <taxon>metagenomes</taxon>
        <taxon>ecological metagenomes</taxon>
    </lineage>
</organism>
<sequence length="66" mass="8063">RERTYNRERLNNLLKDFTIKNITFIKESGNHWILCDRKDLEESKIRGNVQITMVRRRMKKLEGNNE</sequence>
<feature type="non-terminal residue" evidence="1">
    <location>
        <position position="1"/>
    </location>
</feature>